<reference evidence="1" key="1">
    <citation type="submission" date="2018-05" db="EMBL/GenBank/DDBJ databases">
        <authorList>
            <person name="Lanie J.A."/>
            <person name="Ng W.-L."/>
            <person name="Kazmierczak K.M."/>
            <person name="Andrzejewski T.M."/>
            <person name="Davidsen T.M."/>
            <person name="Wayne K.J."/>
            <person name="Tettelin H."/>
            <person name="Glass J.I."/>
            <person name="Rusch D."/>
            <person name="Podicherti R."/>
            <person name="Tsui H.-C.T."/>
            <person name="Winkler M.E."/>
        </authorList>
    </citation>
    <scope>NUCLEOTIDE SEQUENCE</scope>
</reference>
<sequence length="39" mass="4365">MQTEVMSETDADALQGAYLAFRAAIHHGWLGPETDFDRL</sequence>
<organism evidence="1">
    <name type="scientific">marine metagenome</name>
    <dbReference type="NCBI Taxonomy" id="408172"/>
    <lineage>
        <taxon>unclassified sequences</taxon>
        <taxon>metagenomes</taxon>
        <taxon>ecological metagenomes</taxon>
    </lineage>
</organism>
<dbReference type="EMBL" id="UINC01082291">
    <property type="protein sequence ID" value="SVC26922.1"/>
    <property type="molecule type" value="Genomic_DNA"/>
</dbReference>
<evidence type="ECO:0000313" key="1">
    <source>
        <dbReference type="EMBL" id="SVC26922.1"/>
    </source>
</evidence>
<protein>
    <submittedName>
        <fullName evidence="1">Uncharacterized protein</fullName>
    </submittedName>
</protein>
<proteinExistence type="predicted"/>
<dbReference type="AlphaFoldDB" id="A0A382KUM9"/>
<accession>A0A382KUM9</accession>
<name>A0A382KUM9_9ZZZZ</name>
<gene>
    <name evidence="1" type="ORF">METZ01_LOCUS279776</name>
</gene>